<evidence type="ECO:0000313" key="3">
    <source>
        <dbReference type="Proteomes" id="UP001497516"/>
    </source>
</evidence>
<proteinExistence type="predicted"/>
<gene>
    <name evidence="2" type="ORF">LTRI10_LOCUS46208</name>
</gene>
<feature type="compositionally biased region" description="Basic and acidic residues" evidence="1">
    <location>
        <begin position="1"/>
        <end position="10"/>
    </location>
</feature>
<keyword evidence="3" id="KW-1185">Reference proteome</keyword>
<dbReference type="AlphaFoldDB" id="A0AAV2G869"/>
<accession>A0AAV2G869</accession>
<evidence type="ECO:0000313" key="2">
    <source>
        <dbReference type="EMBL" id="CAL1406487.1"/>
    </source>
</evidence>
<protein>
    <submittedName>
        <fullName evidence="2">Uncharacterized protein</fullName>
    </submittedName>
</protein>
<dbReference type="EMBL" id="OZ034821">
    <property type="protein sequence ID" value="CAL1406487.1"/>
    <property type="molecule type" value="Genomic_DNA"/>
</dbReference>
<name>A0AAV2G869_9ROSI</name>
<feature type="region of interest" description="Disordered" evidence="1">
    <location>
        <begin position="1"/>
        <end position="28"/>
    </location>
</feature>
<evidence type="ECO:0000256" key="1">
    <source>
        <dbReference type="SAM" id="MobiDB-lite"/>
    </source>
</evidence>
<organism evidence="2 3">
    <name type="scientific">Linum trigynum</name>
    <dbReference type="NCBI Taxonomy" id="586398"/>
    <lineage>
        <taxon>Eukaryota</taxon>
        <taxon>Viridiplantae</taxon>
        <taxon>Streptophyta</taxon>
        <taxon>Embryophyta</taxon>
        <taxon>Tracheophyta</taxon>
        <taxon>Spermatophyta</taxon>
        <taxon>Magnoliopsida</taxon>
        <taxon>eudicotyledons</taxon>
        <taxon>Gunneridae</taxon>
        <taxon>Pentapetalae</taxon>
        <taxon>rosids</taxon>
        <taxon>fabids</taxon>
        <taxon>Malpighiales</taxon>
        <taxon>Linaceae</taxon>
        <taxon>Linum</taxon>
    </lineage>
</organism>
<sequence>MSSFPERRSMDPTAAPDLPPSGPTFLTDGAASSLTARFIDAPISRNGGGGAPGCCLPAAAALFKDDGCRGEGCGVYCVNLSTATTALELSTEGGVGFSGELIGEE</sequence>
<dbReference type="Proteomes" id="UP001497516">
    <property type="component" value="Chromosome 8"/>
</dbReference>
<reference evidence="2 3" key="1">
    <citation type="submission" date="2024-04" db="EMBL/GenBank/DDBJ databases">
        <authorList>
            <person name="Fracassetti M."/>
        </authorList>
    </citation>
    <scope>NUCLEOTIDE SEQUENCE [LARGE SCALE GENOMIC DNA]</scope>
</reference>